<feature type="region of interest" description="Disordered" evidence="3">
    <location>
        <begin position="530"/>
        <end position="558"/>
    </location>
</feature>
<evidence type="ECO:0000256" key="4">
    <source>
        <dbReference type="SAM" id="Phobius"/>
    </source>
</evidence>
<dbReference type="AlphaFoldDB" id="A0A2P2ECB1"/>
<dbReference type="OrthoDB" id="9782229at2"/>
<reference evidence="6" key="1">
    <citation type="journal article" date="2018" name="Genome Announc.">
        <title>Draft Genome Sequence of "Candidatus Phycosocius bacilliformis," an Alphaproteobacterial Ectosymbiont of the Hydrocarbon-Producing Green Alga Botryococcus braunii.</title>
        <authorList>
            <person name="Tanabe Y."/>
            <person name="Yamaguchi H."/>
            <person name="Watanabe M.M."/>
        </authorList>
    </citation>
    <scope>NUCLEOTIDE SEQUENCE [LARGE SCALE GENOMIC DNA]</scope>
    <source>
        <strain evidence="6">BOTRYCO-2</strain>
    </source>
</reference>
<feature type="domain" description="OmpA-like" evidence="5">
    <location>
        <begin position="402"/>
        <end position="519"/>
    </location>
</feature>
<feature type="transmembrane region" description="Helical" evidence="4">
    <location>
        <begin position="52"/>
        <end position="75"/>
    </location>
</feature>
<accession>A0A2P2ECB1</accession>
<name>A0A2P2ECB1_9PROT</name>
<feature type="compositionally biased region" description="Basic and acidic residues" evidence="3">
    <location>
        <begin position="1"/>
        <end position="16"/>
    </location>
</feature>
<dbReference type="PANTHER" id="PTHR30570">
    <property type="entry name" value="PERIPLASMIC PHOSPHATE BINDING COMPONENT OF PHOSPHATE ABC TRANSPORTER"/>
    <property type="match status" value="1"/>
</dbReference>
<dbReference type="InterPro" id="IPR050811">
    <property type="entry name" value="Phosphate_ABC_transporter"/>
</dbReference>
<dbReference type="PANTHER" id="PTHR30570:SF1">
    <property type="entry name" value="PHOSPHATE-BINDING PROTEIN PSTS"/>
    <property type="match status" value="1"/>
</dbReference>
<dbReference type="Proteomes" id="UP000245086">
    <property type="component" value="Unassembled WGS sequence"/>
</dbReference>
<keyword evidence="6" id="KW-0449">Lipoprotein</keyword>
<evidence type="ECO:0000256" key="1">
    <source>
        <dbReference type="ARBA" id="ARBA00022729"/>
    </source>
</evidence>
<dbReference type="Pfam" id="PF12849">
    <property type="entry name" value="PBP_like_2"/>
    <property type="match status" value="1"/>
</dbReference>
<protein>
    <submittedName>
        <fullName evidence="6">Putative lipoprotein YiaD</fullName>
    </submittedName>
</protein>
<dbReference type="SUPFAM" id="SSF53850">
    <property type="entry name" value="Periplasmic binding protein-like II"/>
    <property type="match status" value="1"/>
</dbReference>
<evidence type="ECO:0000256" key="2">
    <source>
        <dbReference type="PROSITE-ProRule" id="PRU00473"/>
    </source>
</evidence>
<evidence type="ECO:0000313" key="7">
    <source>
        <dbReference type="Proteomes" id="UP000245086"/>
    </source>
</evidence>
<dbReference type="CDD" id="cd07185">
    <property type="entry name" value="OmpA_C-like"/>
    <property type="match status" value="1"/>
</dbReference>
<gene>
    <name evidence="6" type="primary">yiaD</name>
    <name evidence="6" type="ORF">PbB2_02387</name>
</gene>
<dbReference type="InterPro" id="IPR024370">
    <property type="entry name" value="PBP_domain"/>
</dbReference>
<evidence type="ECO:0000313" key="6">
    <source>
        <dbReference type="EMBL" id="GBF58699.1"/>
    </source>
</evidence>
<evidence type="ECO:0000259" key="5">
    <source>
        <dbReference type="PROSITE" id="PS51123"/>
    </source>
</evidence>
<dbReference type="Gene3D" id="3.40.190.10">
    <property type="entry name" value="Periplasmic binding protein-like II"/>
    <property type="match status" value="2"/>
</dbReference>
<organism evidence="6 7">
    <name type="scientific">Candidatus Phycosocius bacilliformis</name>
    <dbReference type="NCBI Taxonomy" id="1445552"/>
    <lineage>
        <taxon>Bacteria</taxon>
        <taxon>Pseudomonadati</taxon>
        <taxon>Pseudomonadota</taxon>
        <taxon>Alphaproteobacteria</taxon>
        <taxon>Caulobacterales</taxon>
        <taxon>Caulobacterales incertae sedis</taxon>
        <taxon>Candidatus Phycosocius</taxon>
    </lineage>
</organism>
<keyword evidence="2 4" id="KW-0472">Membrane</keyword>
<keyword evidence="7" id="KW-1185">Reference proteome</keyword>
<dbReference type="RefSeq" id="WP_108985555.1">
    <property type="nucleotide sequence ID" value="NZ_BFBR01000007.1"/>
</dbReference>
<feature type="region of interest" description="Disordered" evidence="3">
    <location>
        <begin position="1"/>
        <end position="34"/>
    </location>
</feature>
<dbReference type="PROSITE" id="PS51123">
    <property type="entry name" value="OMPA_2"/>
    <property type="match status" value="1"/>
</dbReference>
<dbReference type="EMBL" id="BFBR01000007">
    <property type="protein sequence ID" value="GBF58699.1"/>
    <property type="molecule type" value="Genomic_DNA"/>
</dbReference>
<dbReference type="SUPFAM" id="SSF103088">
    <property type="entry name" value="OmpA-like"/>
    <property type="match status" value="1"/>
</dbReference>
<comment type="caution">
    <text evidence="6">The sequence shown here is derived from an EMBL/GenBank/DDBJ whole genome shotgun (WGS) entry which is preliminary data.</text>
</comment>
<evidence type="ECO:0000256" key="3">
    <source>
        <dbReference type="SAM" id="MobiDB-lite"/>
    </source>
</evidence>
<proteinExistence type="predicted"/>
<sequence length="558" mass="59994">MAGGRDEVPYDWDKVINPEPPVRARKPKPQPVTRSKRAAAGFRLPKLGVLEWMMAVTSAVIVVGLLVLFYMSWVFQVEGRGVAAQDEGQIPVVEGFAPGQPKPADVLFRIGGSASMGPGLMSDLVSAWMRARGFGAIKISSQDKVIEISGSRGGKTSRILIGMGSSHGGFEALTQQRVEAVMSSRQVLASEADRLSALGNLTKAASEKVIGLDASLVIVNRNNPLNRIDTETLSRILTGEISDWKQVSKDASGRINIKLEDLGADHDAGPTGRLLGDREAPDTAAFFTDSLWVSDAVSRDENAIGITRRVGNGVKTLMLNERGARSVGADDFSIATETYPFTHRLYLYVGTSGVDPNVRDFADFAASPQGQEVVARLGLTPLRLNAVRVLSPPDAPSDYRRFSRFAERMNFDIRFYEGTNEPDSRAEEDMKRLVAFLNKNQVDKRRIAILGFADNVGAGPTNIGLAQSRAETVALALQGLGVTPGLVRAYGEALPVGSNSDERGRTRNRRVEVWLCSPPACPLITVGSEADSGKRGIPAGVRLGAPRPPVEGEPVPKG</sequence>
<keyword evidence="4" id="KW-1133">Transmembrane helix</keyword>
<dbReference type="Pfam" id="PF00691">
    <property type="entry name" value="OmpA"/>
    <property type="match status" value="1"/>
</dbReference>
<dbReference type="GO" id="GO:0016020">
    <property type="term" value="C:membrane"/>
    <property type="evidence" value="ECO:0007669"/>
    <property type="project" value="UniProtKB-UniRule"/>
</dbReference>
<keyword evidence="4" id="KW-0812">Transmembrane</keyword>
<keyword evidence="1" id="KW-0732">Signal</keyword>
<feature type="compositionally biased region" description="Pro residues" evidence="3">
    <location>
        <begin position="546"/>
        <end position="558"/>
    </location>
</feature>
<dbReference type="InterPro" id="IPR006665">
    <property type="entry name" value="OmpA-like"/>
</dbReference>
<dbReference type="Gene3D" id="3.30.1330.60">
    <property type="entry name" value="OmpA-like domain"/>
    <property type="match status" value="1"/>
</dbReference>
<dbReference type="InterPro" id="IPR036737">
    <property type="entry name" value="OmpA-like_sf"/>
</dbReference>